<evidence type="ECO:0000313" key="2">
    <source>
        <dbReference type="EMBL" id="RFU26486.1"/>
    </source>
</evidence>
<feature type="compositionally biased region" description="Polar residues" evidence="1">
    <location>
        <begin position="67"/>
        <end position="91"/>
    </location>
</feature>
<proteinExistence type="predicted"/>
<dbReference type="AlphaFoldDB" id="A0A3E2GZC1"/>
<evidence type="ECO:0000256" key="1">
    <source>
        <dbReference type="SAM" id="MobiDB-lite"/>
    </source>
</evidence>
<dbReference type="EMBL" id="NCSJ02000259">
    <property type="protein sequence ID" value="RFU26486.1"/>
    <property type="molecule type" value="Genomic_DNA"/>
</dbReference>
<reference evidence="2 3" key="1">
    <citation type="submission" date="2018-05" db="EMBL/GenBank/DDBJ databases">
        <title>Draft genome sequence of Scytalidium lignicola DSM 105466, a ubiquitous saprotrophic fungus.</title>
        <authorList>
            <person name="Buettner E."/>
            <person name="Gebauer A.M."/>
            <person name="Hofrichter M."/>
            <person name="Liers C."/>
            <person name="Kellner H."/>
        </authorList>
    </citation>
    <scope>NUCLEOTIDE SEQUENCE [LARGE SCALE GENOMIC DNA]</scope>
    <source>
        <strain evidence="2 3">DSM 105466</strain>
    </source>
</reference>
<feature type="non-terminal residue" evidence="2">
    <location>
        <position position="91"/>
    </location>
</feature>
<name>A0A3E2GZC1_SCYLI</name>
<organism evidence="2 3">
    <name type="scientific">Scytalidium lignicola</name>
    <name type="common">Hyphomycete</name>
    <dbReference type="NCBI Taxonomy" id="5539"/>
    <lineage>
        <taxon>Eukaryota</taxon>
        <taxon>Fungi</taxon>
        <taxon>Dikarya</taxon>
        <taxon>Ascomycota</taxon>
        <taxon>Pezizomycotina</taxon>
        <taxon>Leotiomycetes</taxon>
        <taxon>Leotiomycetes incertae sedis</taxon>
        <taxon>Scytalidium</taxon>
    </lineage>
</organism>
<evidence type="ECO:0000313" key="3">
    <source>
        <dbReference type="Proteomes" id="UP000258309"/>
    </source>
</evidence>
<gene>
    <name evidence="2" type="ORF">B7463_g9852</name>
</gene>
<feature type="non-terminal residue" evidence="2">
    <location>
        <position position="1"/>
    </location>
</feature>
<accession>A0A3E2GZC1</accession>
<protein>
    <submittedName>
        <fullName evidence="2">Uncharacterized protein</fullName>
    </submittedName>
</protein>
<feature type="compositionally biased region" description="Low complexity" evidence="1">
    <location>
        <begin position="42"/>
        <end position="65"/>
    </location>
</feature>
<keyword evidence="3" id="KW-1185">Reference proteome</keyword>
<dbReference type="Proteomes" id="UP000258309">
    <property type="component" value="Unassembled WGS sequence"/>
</dbReference>
<sequence>MDNSLILRVKADMTVVHNHNTELHHHKAEAMAIINSYSTNTPNGCNSIPPNGPSSGRPGIPSGHSNVYRNSNHHIPSTPPQGMQSFGSNAP</sequence>
<comment type="caution">
    <text evidence="2">The sequence shown here is derived from an EMBL/GenBank/DDBJ whole genome shotgun (WGS) entry which is preliminary data.</text>
</comment>
<feature type="region of interest" description="Disordered" evidence="1">
    <location>
        <begin position="39"/>
        <end position="91"/>
    </location>
</feature>